<evidence type="ECO:0000313" key="2">
    <source>
        <dbReference type="Proteomes" id="UP001060215"/>
    </source>
</evidence>
<name>A0ACC0IVZ8_9ERIC</name>
<comment type="caution">
    <text evidence="1">The sequence shown here is derived from an EMBL/GenBank/DDBJ whole genome shotgun (WGS) entry which is preliminary data.</text>
</comment>
<accession>A0ACC0IVZ8</accession>
<dbReference type="Proteomes" id="UP001060215">
    <property type="component" value="Chromosome 1"/>
</dbReference>
<proteinExistence type="predicted"/>
<protein>
    <submittedName>
        <fullName evidence="1">Caffeic acid 3-O-methyltransferase</fullName>
    </submittedName>
</protein>
<dbReference type="EMBL" id="CM045758">
    <property type="protein sequence ID" value="KAI8029464.1"/>
    <property type="molecule type" value="Genomic_DNA"/>
</dbReference>
<keyword evidence="2" id="KW-1185">Reference proteome</keyword>
<reference evidence="1 2" key="1">
    <citation type="journal article" date="2022" name="Plant J.">
        <title>Chromosome-level genome of Camellia lanceoleosa provides a valuable resource for understanding genome evolution and self-incompatibility.</title>
        <authorList>
            <person name="Gong W."/>
            <person name="Xiao S."/>
            <person name="Wang L."/>
            <person name="Liao Z."/>
            <person name="Chang Y."/>
            <person name="Mo W."/>
            <person name="Hu G."/>
            <person name="Li W."/>
            <person name="Zhao G."/>
            <person name="Zhu H."/>
            <person name="Hu X."/>
            <person name="Ji K."/>
            <person name="Xiang X."/>
            <person name="Song Q."/>
            <person name="Yuan D."/>
            <person name="Jin S."/>
            <person name="Zhang L."/>
        </authorList>
    </citation>
    <scope>NUCLEOTIDE SEQUENCE [LARGE SCALE GENOMIC DNA]</scope>
    <source>
        <strain evidence="1">SQ_2022a</strain>
    </source>
</reference>
<evidence type="ECO:0000313" key="1">
    <source>
        <dbReference type="EMBL" id="KAI8029464.1"/>
    </source>
</evidence>
<sequence length="169" mass="18488">MPIKIQDSGVFEEEEDSIVILQVKKNIGSCRLDIDKNHKVAIFIFGFLNSGVLLSFNSILIQLSDRGVSICILGMHSKFAEVAGSEECLTILKNCYKALPKNGKVNIIDIVLSETPDSSFGAKYATQLDNVRLLQFGGKERTKKEFELASAGLFGLTMLLGCLVLELAS</sequence>
<gene>
    <name evidence="1" type="ORF">LOK49_LG01G02724</name>
</gene>
<organism evidence="1 2">
    <name type="scientific">Camellia lanceoleosa</name>
    <dbReference type="NCBI Taxonomy" id="1840588"/>
    <lineage>
        <taxon>Eukaryota</taxon>
        <taxon>Viridiplantae</taxon>
        <taxon>Streptophyta</taxon>
        <taxon>Embryophyta</taxon>
        <taxon>Tracheophyta</taxon>
        <taxon>Spermatophyta</taxon>
        <taxon>Magnoliopsida</taxon>
        <taxon>eudicotyledons</taxon>
        <taxon>Gunneridae</taxon>
        <taxon>Pentapetalae</taxon>
        <taxon>asterids</taxon>
        <taxon>Ericales</taxon>
        <taxon>Theaceae</taxon>
        <taxon>Camellia</taxon>
    </lineage>
</organism>